<evidence type="ECO:0000256" key="1">
    <source>
        <dbReference type="ARBA" id="ARBA00006484"/>
    </source>
</evidence>
<dbReference type="PRINTS" id="PR00080">
    <property type="entry name" value="SDRFAMILY"/>
</dbReference>
<dbReference type="FunFam" id="3.40.50.720:FF:000084">
    <property type="entry name" value="Short-chain dehydrogenase reductase"/>
    <property type="match status" value="1"/>
</dbReference>
<comment type="caution">
    <text evidence="3">The sequence shown here is derived from an EMBL/GenBank/DDBJ whole genome shotgun (WGS) entry which is preliminary data.</text>
</comment>
<dbReference type="RefSeq" id="WP_021246166.1">
    <property type="nucleotide sequence ID" value="NZ_JACIIY010000028.1"/>
</dbReference>
<dbReference type="InterPro" id="IPR002347">
    <property type="entry name" value="SDR_fam"/>
</dbReference>
<evidence type="ECO:0000313" key="4">
    <source>
        <dbReference type="Proteomes" id="UP000316624"/>
    </source>
</evidence>
<dbReference type="SUPFAM" id="SSF51735">
    <property type="entry name" value="NAD(P)-binding Rossmann-fold domains"/>
    <property type="match status" value="1"/>
</dbReference>
<dbReference type="PANTHER" id="PTHR42760:SF123">
    <property type="entry name" value="OXIDOREDUCTASE"/>
    <property type="match status" value="1"/>
</dbReference>
<proteinExistence type="inferred from homology"/>
<dbReference type="EMBL" id="VLKK01000016">
    <property type="protein sequence ID" value="TWH91432.1"/>
    <property type="molecule type" value="Genomic_DNA"/>
</dbReference>
<dbReference type="PANTHER" id="PTHR42760">
    <property type="entry name" value="SHORT-CHAIN DEHYDROGENASES/REDUCTASES FAMILY MEMBER"/>
    <property type="match status" value="1"/>
</dbReference>
<name>A0A562K7Q2_SPHWJ</name>
<comment type="similarity">
    <text evidence="1">Belongs to the short-chain dehydrogenases/reductases (SDR) family.</text>
</comment>
<dbReference type="AlphaFoldDB" id="A0A562K7Q2"/>
<comment type="catalytic activity">
    <reaction evidence="2">
        <text>2,5-dichlorocyclohexa-2,5-dien-1,4-diol + NAD(+) = 2,5-dichlorohydroquinone + NADH + H(+)</text>
        <dbReference type="Rhea" id="RHEA:15741"/>
        <dbReference type="ChEBI" id="CHEBI:15378"/>
        <dbReference type="ChEBI" id="CHEBI:27545"/>
        <dbReference type="ChEBI" id="CHEBI:28975"/>
        <dbReference type="ChEBI" id="CHEBI:57540"/>
        <dbReference type="ChEBI" id="CHEBI:57945"/>
    </reaction>
</comment>
<evidence type="ECO:0000256" key="2">
    <source>
        <dbReference type="ARBA" id="ARBA00051383"/>
    </source>
</evidence>
<dbReference type="Gene3D" id="3.40.50.720">
    <property type="entry name" value="NAD(P)-binding Rossmann-like Domain"/>
    <property type="match status" value="1"/>
</dbReference>
<dbReference type="GO" id="GO:0016616">
    <property type="term" value="F:oxidoreductase activity, acting on the CH-OH group of donors, NAD or NADP as acceptor"/>
    <property type="evidence" value="ECO:0007669"/>
    <property type="project" value="TreeGrafter"/>
</dbReference>
<protein>
    <submittedName>
        <fullName evidence="3">NAD(P)-dependent dehydrogenase (Short-subunit alcohol dehydrogenase family)</fullName>
    </submittedName>
</protein>
<evidence type="ECO:0000313" key="3">
    <source>
        <dbReference type="EMBL" id="TWH91432.1"/>
    </source>
</evidence>
<sequence length="243" mass="25086">MRDFTNKTVLVTGGTGGIGGAIAIAFASAGADVIAAGWGKEELAARRNDPDFSNIRIVELDVTDEAAATALAAATPKLDVLVNCAGIVTRHGNGFTPEAFQKNYDVNMLGTLRMCTAFLPQLEASGAGAIVNTASMNSFLGTPTAPGYAASKGAVAQATKSMAIAWAAKNIRVNAVAPGWILTAMAADAASNPEFFERIEKRTPMGRWGEPHHLAGPVLFLASPDAAWVTGVILPVDGGYLAV</sequence>
<dbReference type="GO" id="GO:0030497">
    <property type="term" value="P:fatty acid elongation"/>
    <property type="evidence" value="ECO:0007669"/>
    <property type="project" value="TreeGrafter"/>
</dbReference>
<reference evidence="3 4" key="1">
    <citation type="journal article" date="2015" name="Stand. Genomic Sci.">
        <title>Genomic Encyclopedia of Bacterial and Archaeal Type Strains, Phase III: the genomes of soil and plant-associated and newly described type strains.</title>
        <authorList>
            <person name="Whitman W.B."/>
            <person name="Woyke T."/>
            <person name="Klenk H.P."/>
            <person name="Zhou Y."/>
            <person name="Lilburn T.G."/>
            <person name="Beck B.J."/>
            <person name="De Vos P."/>
            <person name="Vandamme P."/>
            <person name="Eisen J.A."/>
            <person name="Garrity G."/>
            <person name="Hugenholtz P."/>
            <person name="Kyrpides N.C."/>
        </authorList>
    </citation>
    <scope>NUCLEOTIDE SEQUENCE [LARGE SCALE GENOMIC DNA]</scope>
    <source>
        <strain evidence="3 4">CGMCC 1.7748</strain>
    </source>
</reference>
<gene>
    <name evidence="3" type="ORF">IQ35_03246</name>
</gene>
<dbReference type="Proteomes" id="UP000316624">
    <property type="component" value="Unassembled WGS sequence"/>
</dbReference>
<organism evidence="3 4">
    <name type="scientific">Sphingobium wenxiniae (strain DSM 21828 / CGMCC 1.7748 / JZ-1)</name>
    <dbReference type="NCBI Taxonomy" id="595605"/>
    <lineage>
        <taxon>Bacteria</taxon>
        <taxon>Pseudomonadati</taxon>
        <taxon>Pseudomonadota</taxon>
        <taxon>Alphaproteobacteria</taxon>
        <taxon>Sphingomonadales</taxon>
        <taxon>Sphingomonadaceae</taxon>
        <taxon>Sphingobium</taxon>
    </lineage>
</organism>
<dbReference type="PRINTS" id="PR00081">
    <property type="entry name" value="GDHRDH"/>
</dbReference>
<dbReference type="Pfam" id="PF13561">
    <property type="entry name" value="adh_short_C2"/>
    <property type="match status" value="1"/>
</dbReference>
<keyword evidence="4" id="KW-1185">Reference proteome</keyword>
<accession>A0A562K7Q2</accession>
<dbReference type="InterPro" id="IPR036291">
    <property type="entry name" value="NAD(P)-bd_dom_sf"/>
</dbReference>